<name>A0ABS1BU31_9NEIS</name>
<sequence>MKMGVAVCGWMENFAKSKIKQEARNAQLFPHRRELWLNVNNSLFLREFMNIKPDFRLRGDDDISYF</sequence>
<organism evidence="1 2">
    <name type="scientific">Kingella bonacorsii</name>
    <dbReference type="NCBI Taxonomy" id="2796361"/>
    <lineage>
        <taxon>Bacteria</taxon>
        <taxon>Pseudomonadati</taxon>
        <taxon>Pseudomonadota</taxon>
        <taxon>Betaproteobacteria</taxon>
        <taxon>Neisseriales</taxon>
        <taxon>Neisseriaceae</taxon>
        <taxon>Kingella</taxon>
    </lineage>
</organism>
<dbReference type="EMBL" id="JAEHNZ010000003">
    <property type="protein sequence ID" value="MBK0396758.1"/>
    <property type="molecule type" value="Genomic_DNA"/>
</dbReference>
<evidence type="ECO:0000313" key="2">
    <source>
        <dbReference type="Proteomes" id="UP000614058"/>
    </source>
</evidence>
<reference evidence="1 2" key="1">
    <citation type="journal article" date="2021" name="Pathogens">
        <title>Isolation and Characterization of Kingella bonacorsii sp. nov., A Novel Kingella Species Detected in a Stable Periodontitis Subject.</title>
        <authorList>
            <person name="Antezack A."/>
            <person name="Boxberger M."/>
            <person name="Rolland C."/>
            <person name="Monnet-Corti V."/>
            <person name="La Scola B."/>
        </authorList>
    </citation>
    <scope>NUCLEOTIDE SEQUENCE [LARGE SCALE GENOMIC DNA]</scope>
    <source>
        <strain evidence="1 2">Marseille-Q4569</strain>
    </source>
</reference>
<comment type="caution">
    <text evidence="1">The sequence shown here is derived from an EMBL/GenBank/DDBJ whole genome shotgun (WGS) entry which is preliminary data.</text>
</comment>
<keyword evidence="2" id="KW-1185">Reference proteome</keyword>
<dbReference type="Proteomes" id="UP000614058">
    <property type="component" value="Unassembled WGS sequence"/>
</dbReference>
<protein>
    <submittedName>
        <fullName evidence="1">Uncharacterized protein</fullName>
    </submittedName>
</protein>
<gene>
    <name evidence="1" type="ORF">JDW22_09290</name>
</gene>
<evidence type="ECO:0000313" key="1">
    <source>
        <dbReference type="EMBL" id="MBK0396758.1"/>
    </source>
</evidence>
<dbReference type="RefSeq" id="WP_200522826.1">
    <property type="nucleotide sequence ID" value="NZ_JAEHNZ010000003.1"/>
</dbReference>
<proteinExistence type="predicted"/>
<accession>A0ABS1BU31</accession>